<dbReference type="EMBL" id="CM042016">
    <property type="protein sequence ID" value="KAI3699217.1"/>
    <property type="molecule type" value="Genomic_DNA"/>
</dbReference>
<reference evidence="1 2" key="2">
    <citation type="journal article" date="2022" name="Mol. Ecol. Resour.">
        <title>The genomes of chicory, endive, great burdock and yacon provide insights into Asteraceae paleo-polyploidization history and plant inulin production.</title>
        <authorList>
            <person name="Fan W."/>
            <person name="Wang S."/>
            <person name="Wang H."/>
            <person name="Wang A."/>
            <person name="Jiang F."/>
            <person name="Liu H."/>
            <person name="Zhao H."/>
            <person name="Xu D."/>
            <person name="Zhang Y."/>
        </authorList>
    </citation>
    <scope>NUCLEOTIDE SEQUENCE [LARGE SCALE GENOMIC DNA]</scope>
    <source>
        <strain evidence="2">cv. Punajuju</strain>
        <tissue evidence="1">Leaves</tissue>
    </source>
</reference>
<evidence type="ECO:0000313" key="2">
    <source>
        <dbReference type="Proteomes" id="UP001055811"/>
    </source>
</evidence>
<name>A0ACB8ZMJ2_CICIN</name>
<keyword evidence="2" id="KW-1185">Reference proteome</keyword>
<accession>A0ACB8ZMJ2</accession>
<comment type="caution">
    <text evidence="1">The sequence shown here is derived from an EMBL/GenBank/DDBJ whole genome shotgun (WGS) entry which is preliminary data.</text>
</comment>
<reference evidence="2" key="1">
    <citation type="journal article" date="2022" name="Mol. Ecol. Resour.">
        <title>The genomes of chicory, endive, great burdock and yacon provide insights into Asteraceae palaeo-polyploidization history and plant inulin production.</title>
        <authorList>
            <person name="Fan W."/>
            <person name="Wang S."/>
            <person name="Wang H."/>
            <person name="Wang A."/>
            <person name="Jiang F."/>
            <person name="Liu H."/>
            <person name="Zhao H."/>
            <person name="Xu D."/>
            <person name="Zhang Y."/>
        </authorList>
    </citation>
    <scope>NUCLEOTIDE SEQUENCE [LARGE SCALE GENOMIC DNA]</scope>
    <source>
        <strain evidence="2">cv. Punajuju</strain>
    </source>
</reference>
<organism evidence="1 2">
    <name type="scientific">Cichorium intybus</name>
    <name type="common">Chicory</name>
    <dbReference type="NCBI Taxonomy" id="13427"/>
    <lineage>
        <taxon>Eukaryota</taxon>
        <taxon>Viridiplantae</taxon>
        <taxon>Streptophyta</taxon>
        <taxon>Embryophyta</taxon>
        <taxon>Tracheophyta</taxon>
        <taxon>Spermatophyta</taxon>
        <taxon>Magnoliopsida</taxon>
        <taxon>eudicotyledons</taxon>
        <taxon>Gunneridae</taxon>
        <taxon>Pentapetalae</taxon>
        <taxon>asterids</taxon>
        <taxon>campanulids</taxon>
        <taxon>Asterales</taxon>
        <taxon>Asteraceae</taxon>
        <taxon>Cichorioideae</taxon>
        <taxon>Cichorieae</taxon>
        <taxon>Cichoriinae</taxon>
        <taxon>Cichorium</taxon>
    </lineage>
</organism>
<sequence length="145" mass="16202">MHEENKEIESENKKVQIRERGSESDLEAANADVWSISPENEINNGKPPLPAVVVAEYRGIYWDGTTPSRSRYAKYEKMLEWTDCVGRSRQQVRGGENVASRTQFGLNARTKMEAAGLAGFRFDGNDSVLLNSSVGRLGRGRLRPS</sequence>
<proteinExistence type="predicted"/>
<gene>
    <name evidence="1" type="ORF">L2E82_43350</name>
</gene>
<evidence type="ECO:0000313" key="1">
    <source>
        <dbReference type="EMBL" id="KAI3699217.1"/>
    </source>
</evidence>
<protein>
    <submittedName>
        <fullName evidence="1">Uncharacterized protein</fullName>
    </submittedName>
</protein>
<dbReference type="Proteomes" id="UP001055811">
    <property type="component" value="Linkage Group LG08"/>
</dbReference>